<feature type="compositionally biased region" description="Basic and acidic residues" evidence="1">
    <location>
        <begin position="308"/>
        <end position="320"/>
    </location>
</feature>
<feature type="region of interest" description="Disordered" evidence="1">
    <location>
        <begin position="68"/>
        <end position="162"/>
    </location>
</feature>
<feature type="compositionally biased region" description="Polar residues" evidence="1">
    <location>
        <begin position="248"/>
        <end position="258"/>
    </location>
</feature>
<organism evidence="3 4">
    <name type="scientific">Sphagnurus paluster</name>
    <dbReference type="NCBI Taxonomy" id="117069"/>
    <lineage>
        <taxon>Eukaryota</taxon>
        <taxon>Fungi</taxon>
        <taxon>Dikarya</taxon>
        <taxon>Basidiomycota</taxon>
        <taxon>Agaricomycotina</taxon>
        <taxon>Agaricomycetes</taxon>
        <taxon>Agaricomycetidae</taxon>
        <taxon>Agaricales</taxon>
        <taxon>Tricholomatineae</taxon>
        <taxon>Lyophyllaceae</taxon>
        <taxon>Sphagnurus</taxon>
    </lineage>
</organism>
<keyword evidence="2" id="KW-0812">Transmembrane</keyword>
<keyword evidence="2" id="KW-0472">Membrane</keyword>
<protein>
    <recommendedName>
        <fullName evidence="5">Transmembrane protein</fullName>
    </recommendedName>
</protein>
<dbReference type="AlphaFoldDB" id="A0A9P7GQC6"/>
<evidence type="ECO:0000256" key="1">
    <source>
        <dbReference type="SAM" id="MobiDB-lite"/>
    </source>
</evidence>
<evidence type="ECO:0000256" key="2">
    <source>
        <dbReference type="SAM" id="Phobius"/>
    </source>
</evidence>
<comment type="caution">
    <text evidence="3">The sequence shown here is derived from an EMBL/GenBank/DDBJ whole genome shotgun (WGS) entry which is preliminary data.</text>
</comment>
<proteinExistence type="predicted"/>
<reference evidence="3" key="2">
    <citation type="submission" date="2021-10" db="EMBL/GenBank/DDBJ databases">
        <title>Phylogenomics reveals ancestral predisposition of the termite-cultivated fungus Termitomyces towards a domesticated lifestyle.</title>
        <authorList>
            <person name="Auxier B."/>
            <person name="Grum-Grzhimaylo A."/>
            <person name="Cardenas M.E."/>
            <person name="Lodge J.D."/>
            <person name="Laessoe T."/>
            <person name="Pedersen O."/>
            <person name="Smith M.E."/>
            <person name="Kuyper T.W."/>
            <person name="Franco-Molano E.A."/>
            <person name="Baroni T.J."/>
            <person name="Aanen D.K."/>
        </authorList>
    </citation>
    <scope>NUCLEOTIDE SEQUENCE</scope>
    <source>
        <strain evidence="3">D49</strain>
    </source>
</reference>
<name>A0A9P7GQC6_9AGAR</name>
<dbReference type="EMBL" id="JABCKI010000225">
    <property type="protein sequence ID" value="KAG5651565.1"/>
    <property type="molecule type" value="Genomic_DNA"/>
</dbReference>
<feature type="region of interest" description="Disordered" evidence="1">
    <location>
        <begin position="206"/>
        <end position="320"/>
    </location>
</feature>
<keyword evidence="4" id="KW-1185">Reference proteome</keyword>
<feature type="compositionally biased region" description="Acidic residues" evidence="1">
    <location>
        <begin position="210"/>
        <end position="225"/>
    </location>
</feature>
<reference evidence="3" key="1">
    <citation type="submission" date="2021-02" db="EMBL/GenBank/DDBJ databases">
        <authorList>
            <person name="Nieuwenhuis M."/>
            <person name="Van De Peppel L.J.J."/>
        </authorList>
    </citation>
    <scope>NUCLEOTIDE SEQUENCE</scope>
    <source>
        <strain evidence="3">D49</strain>
    </source>
</reference>
<evidence type="ECO:0000313" key="3">
    <source>
        <dbReference type="EMBL" id="KAG5651565.1"/>
    </source>
</evidence>
<dbReference type="Proteomes" id="UP000717328">
    <property type="component" value="Unassembled WGS sequence"/>
</dbReference>
<feature type="compositionally biased region" description="Basic and acidic residues" evidence="1">
    <location>
        <begin position="75"/>
        <end position="89"/>
    </location>
</feature>
<feature type="compositionally biased region" description="Polar residues" evidence="1">
    <location>
        <begin position="153"/>
        <end position="162"/>
    </location>
</feature>
<evidence type="ECO:0000313" key="4">
    <source>
        <dbReference type="Proteomes" id="UP000717328"/>
    </source>
</evidence>
<sequence length="337" mass="37524">MILDIFQSDRLILVLQTELPPPAKRRRGLAGSIVSTALSAALIGTAVGLTVYRLYVLVTPPETPTYHYSYLPNSWRDRGKEPPRVEDPHQQPPPPPYQQGEWTPPTPAPPLHLTPATPRTRRARHPANSASKRSLAHRRTRTRVHTTPPRLSSPPTMFQPTQPEFDFNPEPAEPVEVDDQMDWIGDKLSMLIEEGKRALNREVVIMSDAKEDEVDDGSGAWEEEGGPTKLSPSRTSSLRRAKRPRSLAPSTSTHHFQQSPSPSPSMPGFGLVSSVSAPQQTSTPIRGHTRGASVESGLNPYFTPNTSVHEDERAWESPELRESMERARARFLRNRGS</sequence>
<gene>
    <name evidence="3" type="ORF">H0H81_008213</name>
</gene>
<feature type="compositionally biased region" description="Basic residues" evidence="1">
    <location>
        <begin position="134"/>
        <end position="144"/>
    </location>
</feature>
<dbReference type="OrthoDB" id="2507743at2759"/>
<feature type="transmembrane region" description="Helical" evidence="2">
    <location>
        <begin position="29"/>
        <end position="55"/>
    </location>
</feature>
<keyword evidence="2" id="KW-1133">Transmembrane helix</keyword>
<accession>A0A9P7GQC6</accession>
<feature type="compositionally biased region" description="Polar residues" evidence="1">
    <location>
        <begin position="273"/>
        <end position="284"/>
    </location>
</feature>
<evidence type="ECO:0008006" key="5">
    <source>
        <dbReference type="Google" id="ProtNLM"/>
    </source>
</evidence>